<evidence type="ECO:0000313" key="9">
    <source>
        <dbReference type="EMBL" id="PIQ89505.1"/>
    </source>
</evidence>
<evidence type="ECO:0000256" key="4">
    <source>
        <dbReference type="ARBA" id="ARBA00023027"/>
    </source>
</evidence>
<dbReference type="GO" id="GO:0019354">
    <property type="term" value="P:siroheme biosynthetic process"/>
    <property type="evidence" value="ECO:0007669"/>
    <property type="project" value="UniProtKB-UniPathway"/>
</dbReference>
<dbReference type="InterPro" id="IPR036291">
    <property type="entry name" value="NAD(P)-bd_dom_sf"/>
</dbReference>
<gene>
    <name evidence="9" type="ORF">COV72_02450</name>
</gene>
<dbReference type="GO" id="GO:0004325">
    <property type="term" value="F:ferrochelatase activity"/>
    <property type="evidence" value="ECO:0007669"/>
    <property type="project" value="InterPro"/>
</dbReference>
<keyword evidence="4" id="KW-0520">NAD</keyword>
<evidence type="ECO:0000256" key="5">
    <source>
        <dbReference type="ARBA" id="ARBA00023244"/>
    </source>
</evidence>
<dbReference type="Pfam" id="PF10414">
    <property type="entry name" value="CysG_dimeriser"/>
    <property type="match status" value="1"/>
</dbReference>
<evidence type="ECO:0000256" key="3">
    <source>
        <dbReference type="ARBA" id="ARBA00023002"/>
    </source>
</evidence>
<evidence type="ECO:0000313" key="10">
    <source>
        <dbReference type="Proteomes" id="UP000229641"/>
    </source>
</evidence>
<dbReference type="PANTHER" id="PTHR35330">
    <property type="entry name" value="SIROHEME BIOSYNTHESIS PROTEIN MET8"/>
    <property type="match status" value="1"/>
</dbReference>
<dbReference type="NCBIfam" id="TIGR01470">
    <property type="entry name" value="cysG_Nterm"/>
    <property type="match status" value="1"/>
</dbReference>
<dbReference type="UniPathway" id="UPA00262">
    <property type="reaction ID" value="UER00222"/>
</dbReference>
<evidence type="ECO:0000256" key="2">
    <source>
        <dbReference type="ARBA" id="ARBA00012400"/>
    </source>
</evidence>
<dbReference type="InterPro" id="IPR028281">
    <property type="entry name" value="Sirohaem_synthase_central"/>
</dbReference>
<evidence type="ECO:0000259" key="8">
    <source>
        <dbReference type="Pfam" id="PF14824"/>
    </source>
</evidence>
<reference evidence="9 10" key="1">
    <citation type="submission" date="2017-09" db="EMBL/GenBank/DDBJ databases">
        <title>Depth-based differentiation of microbial function through sediment-hosted aquifers and enrichment of novel symbionts in the deep terrestrial subsurface.</title>
        <authorList>
            <person name="Probst A.J."/>
            <person name="Ladd B."/>
            <person name="Jarett J.K."/>
            <person name="Geller-Mcgrath D.E."/>
            <person name="Sieber C.M."/>
            <person name="Emerson J.B."/>
            <person name="Anantharaman K."/>
            <person name="Thomas B.C."/>
            <person name="Malmstrom R."/>
            <person name="Stieglmeier M."/>
            <person name="Klingl A."/>
            <person name="Woyke T."/>
            <person name="Ryan C.M."/>
            <person name="Banfield J.F."/>
        </authorList>
    </citation>
    <scope>NUCLEOTIDE SEQUENCE [LARGE SCALE GENOMIC DNA]</scope>
    <source>
        <strain evidence="9">CG11_big_fil_rev_8_21_14_0_20_42_13</strain>
    </source>
</reference>
<evidence type="ECO:0000256" key="6">
    <source>
        <dbReference type="ARBA" id="ARBA00047561"/>
    </source>
</evidence>
<dbReference type="AlphaFoldDB" id="A0A2H0M1A0"/>
<dbReference type="InterPro" id="IPR019478">
    <property type="entry name" value="Sirohaem_synthase_dimer_dom"/>
</dbReference>
<proteinExistence type="predicted"/>
<comment type="caution">
    <text evidence="9">The sequence shown here is derived from an EMBL/GenBank/DDBJ whole genome shotgun (WGS) entry which is preliminary data.</text>
</comment>
<feature type="domain" description="Siroheme synthase central" evidence="8">
    <location>
        <begin position="121"/>
        <end position="146"/>
    </location>
</feature>
<dbReference type="Gene3D" id="3.40.50.720">
    <property type="entry name" value="NAD(P)-binding Rossmann-like Domain"/>
    <property type="match status" value="1"/>
</dbReference>
<dbReference type="InterPro" id="IPR006367">
    <property type="entry name" value="Sirohaem_synthase_N"/>
</dbReference>
<dbReference type="EMBL" id="PCWA01000035">
    <property type="protein sequence ID" value="PIQ89505.1"/>
    <property type="molecule type" value="Genomic_DNA"/>
</dbReference>
<dbReference type="Proteomes" id="UP000229641">
    <property type="component" value="Unassembled WGS sequence"/>
</dbReference>
<dbReference type="Gene3D" id="1.10.8.610">
    <property type="entry name" value="SirC, precorrin-2 dehydrogenase, C-terminal helical domain-like"/>
    <property type="match status" value="1"/>
</dbReference>
<dbReference type="PANTHER" id="PTHR35330:SF1">
    <property type="entry name" value="SIROHEME BIOSYNTHESIS PROTEIN MET8"/>
    <property type="match status" value="1"/>
</dbReference>
<accession>A0A2H0M1A0</accession>
<sequence>MPGYYPVNLNLKAKKCVVVGGGDVALRKVRRLISCGAKVEVISPKFAPHFKKAAVHGRAVLKKKHVNICDINDAFLVIAATGDRRINNLISSYCMEKGTLVNVVDCPDDCNFILPSIVEKGDLTISISTSGVSPALSKKIRVELEKKFGSEYAEFLRLMKKIRPRVISLVNKPAARKAFFKKVASSQALTLIKKHKRKQLEKKIARMLKDIPRIPR</sequence>
<comment type="pathway">
    <text evidence="1">Porphyrin-containing compound metabolism; siroheme biosynthesis; sirohydrochlorin from precorrin-2: step 1/1.</text>
</comment>
<dbReference type="SUPFAM" id="SSF75615">
    <property type="entry name" value="Siroheme synthase middle domains-like"/>
    <property type="match status" value="1"/>
</dbReference>
<dbReference type="Pfam" id="PF14824">
    <property type="entry name" value="Sirohm_synth_M"/>
    <property type="match status" value="1"/>
</dbReference>
<dbReference type="EC" id="1.3.1.76" evidence="2"/>
<keyword evidence="3" id="KW-0560">Oxidoreductase</keyword>
<dbReference type="Pfam" id="PF13241">
    <property type="entry name" value="NAD_binding_7"/>
    <property type="match status" value="1"/>
</dbReference>
<name>A0A2H0M1A0_9BACT</name>
<keyword evidence="5" id="KW-0627">Porphyrin biosynthesis</keyword>
<protein>
    <recommendedName>
        <fullName evidence="2">precorrin-2 dehydrogenase</fullName>
        <ecNumber evidence="2">1.3.1.76</ecNumber>
    </recommendedName>
</protein>
<feature type="domain" description="Sirohaem synthase dimerisation" evidence="7">
    <location>
        <begin position="152"/>
        <end position="208"/>
    </location>
</feature>
<dbReference type="InterPro" id="IPR028161">
    <property type="entry name" value="Met8-like"/>
</dbReference>
<comment type="catalytic activity">
    <reaction evidence="6">
        <text>precorrin-2 + NAD(+) = sirohydrochlorin + NADH + 2 H(+)</text>
        <dbReference type="Rhea" id="RHEA:15613"/>
        <dbReference type="ChEBI" id="CHEBI:15378"/>
        <dbReference type="ChEBI" id="CHEBI:57540"/>
        <dbReference type="ChEBI" id="CHEBI:57945"/>
        <dbReference type="ChEBI" id="CHEBI:58351"/>
        <dbReference type="ChEBI" id="CHEBI:58827"/>
        <dbReference type="EC" id="1.3.1.76"/>
    </reaction>
</comment>
<evidence type="ECO:0000256" key="1">
    <source>
        <dbReference type="ARBA" id="ARBA00005010"/>
    </source>
</evidence>
<dbReference type="GO" id="GO:0043115">
    <property type="term" value="F:precorrin-2 dehydrogenase activity"/>
    <property type="evidence" value="ECO:0007669"/>
    <property type="project" value="UniProtKB-EC"/>
</dbReference>
<evidence type="ECO:0000259" key="7">
    <source>
        <dbReference type="Pfam" id="PF10414"/>
    </source>
</evidence>
<organism evidence="9 10">
    <name type="scientific">Candidatus Ghiorseimicrobium undicola</name>
    <dbReference type="NCBI Taxonomy" id="1974746"/>
    <lineage>
        <taxon>Bacteria</taxon>
        <taxon>Pseudomonadati</taxon>
        <taxon>Candidatus Omnitrophota</taxon>
        <taxon>Candidatus Ghiorseimicrobium</taxon>
    </lineage>
</organism>
<dbReference type="SUPFAM" id="SSF51735">
    <property type="entry name" value="NAD(P)-binding Rossmann-fold domains"/>
    <property type="match status" value="1"/>
</dbReference>
<dbReference type="InterPro" id="IPR042518">
    <property type="entry name" value="SirC_C"/>
</dbReference>